<dbReference type="Pfam" id="PF13529">
    <property type="entry name" value="Peptidase_C39_2"/>
    <property type="match status" value="1"/>
</dbReference>
<dbReference type="EMBL" id="JANGAC010000002">
    <property type="protein sequence ID" value="MCQ4922135.1"/>
    <property type="molecule type" value="Genomic_DNA"/>
</dbReference>
<feature type="chain" id="PRO_5046781155" evidence="1">
    <location>
        <begin position="24"/>
        <end position="267"/>
    </location>
</feature>
<evidence type="ECO:0000256" key="1">
    <source>
        <dbReference type="SAM" id="SignalP"/>
    </source>
</evidence>
<dbReference type="Proteomes" id="UP001524478">
    <property type="component" value="Unassembled WGS sequence"/>
</dbReference>
<feature type="domain" description="Peptidase C39-like" evidence="2">
    <location>
        <begin position="97"/>
        <end position="217"/>
    </location>
</feature>
<keyword evidence="4" id="KW-1185">Reference proteome</keyword>
<dbReference type="RefSeq" id="WP_256310440.1">
    <property type="nucleotide sequence ID" value="NZ_JANGAC010000002.1"/>
</dbReference>
<evidence type="ECO:0000259" key="2">
    <source>
        <dbReference type="Pfam" id="PF13529"/>
    </source>
</evidence>
<reference evidence="3 4" key="1">
    <citation type="submission" date="2022-06" db="EMBL/GenBank/DDBJ databases">
        <title>Isolation of gut microbiota from human fecal samples.</title>
        <authorList>
            <person name="Pamer E.G."/>
            <person name="Barat B."/>
            <person name="Waligurski E."/>
            <person name="Medina S."/>
            <person name="Paddock L."/>
            <person name="Mostad J."/>
        </authorList>
    </citation>
    <scope>NUCLEOTIDE SEQUENCE [LARGE SCALE GENOMIC DNA]</scope>
    <source>
        <strain evidence="3 4">DFI.7.95</strain>
    </source>
</reference>
<name>A0ABT1S6N0_9FIRM</name>
<feature type="signal peptide" evidence="1">
    <location>
        <begin position="1"/>
        <end position="23"/>
    </location>
</feature>
<comment type="caution">
    <text evidence="3">The sequence shown here is derived from an EMBL/GenBank/DDBJ whole genome shotgun (WGS) entry which is preliminary data.</text>
</comment>
<gene>
    <name evidence="3" type="ORF">NE686_03490</name>
</gene>
<dbReference type="InterPro" id="IPR039564">
    <property type="entry name" value="Peptidase_C39-like"/>
</dbReference>
<evidence type="ECO:0000313" key="3">
    <source>
        <dbReference type="EMBL" id="MCQ4922135.1"/>
    </source>
</evidence>
<keyword evidence="1" id="KW-0732">Signal</keyword>
<protein>
    <submittedName>
        <fullName evidence="3">C39 family peptidase</fullName>
    </submittedName>
</protein>
<proteinExistence type="predicted"/>
<organism evidence="3 4">
    <name type="scientific">Tissierella carlieri</name>
    <dbReference type="NCBI Taxonomy" id="689904"/>
    <lineage>
        <taxon>Bacteria</taxon>
        <taxon>Bacillati</taxon>
        <taxon>Bacillota</taxon>
        <taxon>Tissierellia</taxon>
        <taxon>Tissierellales</taxon>
        <taxon>Tissierellaceae</taxon>
        <taxon>Tissierella</taxon>
    </lineage>
</organism>
<accession>A0ABT1S6N0</accession>
<evidence type="ECO:0000313" key="4">
    <source>
        <dbReference type="Proteomes" id="UP001524478"/>
    </source>
</evidence>
<sequence length="267" mass="30028">MKKLLSVSLAFFLILSFSLNGQAQGVSPENNINRNEISQEVWNKYMQLEEFQRHYKENPKDAKSMIERIIDHNMKILNEEDSIKPMSGNGTIALIYYPEFKQKNSYYCGPASALTAIYGMGKEGQVRGSTYTAKQDTLAANMGTINDGNGTYVYRTRNELNKYSTEVYDYFYEPSKSSMDNIIFGSLLSDNAPILHAQTEKIGYYNGHKTGHYITVVFANAAFGYSEIGGLAVMDNNPDNAYYGSHSISFNEAYNAIRGRYLIGVSL</sequence>